<evidence type="ECO:0000259" key="3">
    <source>
        <dbReference type="Pfam" id="PF25166"/>
    </source>
</evidence>
<feature type="domain" description="Competence protein CoiA C-terminal" evidence="3">
    <location>
        <begin position="232"/>
        <end position="378"/>
    </location>
</feature>
<dbReference type="Pfam" id="PF25164">
    <property type="entry name" value="CoiA_N"/>
    <property type="match status" value="1"/>
</dbReference>
<dbReference type="EMBL" id="CP051128">
    <property type="protein sequence ID" value="QIZ07130.1"/>
    <property type="molecule type" value="Genomic_DNA"/>
</dbReference>
<dbReference type="InterPro" id="IPR010330">
    <property type="entry name" value="CoiA_nuc"/>
</dbReference>
<evidence type="ECO:0000313" key="5">
    <source>
        <dbReference type="Proteomes" id="UP000501868"/>
    </source>
</evidence>
<feature type="domain" description="Competence protein CoiA nuclease-like" evidence="1">
    <location>
        <begin position="68"/>
        <end position="224"/>
    </location>
</feature>
<dbReference type="Proteomes" id="UP000501868">
    <property type="component" value="Chromosome"/>
</dbReference>
<evidence type="ECO:0008006" key="6">
    <source>
        <dbReference type="Google" id="ProtNLM"/>
    </source>
</evidence>
<name>A0A6H1P0M3_PRIMG</name>
<dbReference type="PIRSF" id="PIRSF007487">
    <property type="entry name" value="Competence-induced_CoiA_bac"/>
    <property type="match status" value="1"/>
</dbReference>
<reference evidence="4 5" key="1">
    <citation type="submission" date="2020-04" db="EMBL/GenBank/DDBJ databases">
        <title>Genome-Wide Identification of 5-Methylcytosine Sites in Bacterial Genomes By High-Throughput Sequencing of MspJI Restriction Fragments.</title>
        <authorList>
            <person name="Wu V."/>
        </authorList>
    </citation>
    <scope>NUCLEOTIDE SEQUENCE [LARGE SCALE GENOMIC DNA]</scope>
    <source>
        <strain evidence="4 5">S2</strain>
    </source>
</reference>
<gene>
    <name evidence="4" type="ORF">HFZ78_10760</name>
</gene>
<dbReference type="AlphaFoldDB" id="A0A6H1P0M3"/>
<accession>A0A6H1P0M3</accession>
<sequence>MLTAQTKIGEKICLGLDYKKDTLLALRSKEEFFCPICGESVLLKLGDQRIFHFAHKQGGACRDFYESESNYHMEGKRQLYQWLIRQKIPSVLEYYDRDIQQRPDIMFNYNGKKYALEYQCSSIPERIFIKRTNSYLQNGYIPLWILSSNKIIIKKRNIVALSNFQYLFLRTTTSGKFYIPTYCPEKQHFHLVESITPFSTKNAFANHSFYPIKKIDLSDLLEPKMGNEFNLSSWNSENEKFNLNWALHPGNQHKSFFHEIYNKNLNLFLLPPEIGLPVHHSLLLQTPPIIWQTYFFIDIIADKSPDDLLSLHEIKCHLNKRIKKKDIVVRNLSKLEKVNPILAIFDYLLLLEQLGLISRKGDTSYQLKRQISIPKSNREREEAKLIFFQKYQRILLNK</sequence>
<evidence type="ECO:0000313" key="4">
    <source>
        <dbReference type="EMBL" id="QIZ07130.1"/>
    </source>
</evidence>
<protein>
    <recommendedName>
        <fullName evidence="6">Competence protein CoiA</fullName>
    </recommendedName>
</protein>
<reference evidence="4 5" key="2">
    <citation type="submission" date="2020-04" db="EMBL/GenBank/DDBJ databases">
        <authorList>
            <person name="Fomenkov A."/>
            <person name="Anton B.P."/>
            <person name="Roberts R.J."/>
        </authorList>
    </citation>
    <scope>NUCLEOTIDE SEQUENCE [LARGE SCALE GENOMIC DNA]</scope>
    <source>
        <strain evidence="4 5">S2</strain>
    </source>
</reference>
<evidence type="ECO:0000259" key="2">
    <source>
        <dbReference type="Pfam" id="PF25164"/>
    </source>
</evidence>
<proteinExistence type="predicted"/>
<dbReference type="InterPro" id="IPR057252">
    <property type="entry name" value="CoiA_C"/>
</dbReference>
<dbReference type="InterPro" id="IPR057253">
    <property type="entry name" value="CoiA-like_N"/>
</dbReference>
<dbReference type="Pfam" id="PF06054">
    <property type="entry name" value="CoiA_nuc"/>
    <property type="match status" value="1"/>
</dbReference>
<evidence type="ECO:0000259" key="1">
    <source>
        <dbReference type="Pfam" id="PF06054"/>
    </source>
</evidence>
<feature type="domain" description="Competence protein CoiA-like N-terminal" evidence="2">
    <location>
        <begin position="18"/>
        <end position="62"/>
    </location>
</feature>
<dbReference type="InterPro" id="IPR021176">
    <property type="entry name" value="Competence-induced_CoiA"/>
</dbReference>
<organism evidence="4 5">
    <name type="scientific">Priestia megaterium</name>
    <name type="common">Bacillus megaterium</name>
    <dbReference type="NCBI Taxonomy" id="1404"/>
    <lineage>
        <taxon>Bacteria</taxon>
        <taxon>Bacillati</taxon>
        <taxon>Bacillota</taxon>
        <taxon>Bacilli</taxon>
        <taxon>Bacillales</taxon>
        <taxon>Bacillaceae</taxon>
        <taxon>Priestia</taxon>
    </lineage>
</organism>
<dbReference type="Pfam" id="PF25166">
    <property type="entry name" value="CoiA_C"/>
    <property type="match status" value="1"/>
</dbReference>